<feature type="domain" description="Guanylate kinase-like" evidence="7">
    <location>
        <begin position="2"/>
        <end position="178"/>
    </location>
</feature>
<dbReference type="GeneID" id="57975248"/>
<organism evidence="8 9">
    <name type="scientific">Yersinia pestis bv. Antiqua (strain Antiqua)</name>
    <dbReference type="NCBI Taxonomy" id="360102"/>
    <lineage>
        <taxon>Bacteria</taxon>
        <taxon>Pseudomonadati</taxon>
        <taxon>Pseudomonadota</taxon>
        <taxon>Gammaproteobacteria</taxon>
        <taxon>Enterobacterales</taxon>
        <taxon>Yersiniaceae</taxon>
        <taxon>Yersinia</taxon>
    </lineage>
</organism>
<dbReference type="EC" id="2.7.4.23" evidence="6"/>
<evidence type="ECO:0000256" key="6">
    <source>
        <dbReference type="HAMAP-Rule" id="MF_00836"/>
    </source>
</evidence>
<dbReference type="AlphaFoldDB" id="A0A0E1NMZ0"/>
<dbReference type="GO" id="GO:0019634">
    <property type="term" value="P:organic phosphonate metabolic process"/>
    <property type="evidence" value="ECO:0007669"/>
    <property type="project" value="UniProtKB-UniRule"/>
</dbReference>
<evidence type="ECO:0000256" key="4">
    <source>
        <dbReference type="ARBA" id="ARBA00022741"/>
    </source>
</evidence>
<comment type="pathway">
    <text evidence="2 6">Metabolic intermediate biosynthesis; 5-phospho-alpha-D-ribose 1-diphosphate biosynthesis; 5-phospho-alpha-D-ribose 1-diphosphate from D-ribose 5-phosphate (route II): step 3/3.</text>
</comment>
<dbReference type="SMART" id="SM00072">
    <property type="entry name" value="GuKc"/>
    <property type="match status" value="1"/>
</dbReference>
<dbReference type="UniPathway" id="UPA00087">
    <property type="reaction ID" value="UER00175"/>
</dbReference>
<dbReference type="SMR" id="A0A0E1NMZ0"/>
<keyword evidence="3 6" id="KW-0808">Transferase</keyword>
<protein>
    <recommendedName>
        <fullName evidence="6">Ribose 1,5-bisphosphate phosphokinase PhnN</fullName>
        <ecNumber evidence="6">2.7.4.23</ecNumber>
    </recommendedName>
    <alternativeName>
        <fullName evidence="6">Ribose 1,5-bisphosphokinase</fullName>
    </alternativeName>
</protein>
<dbReference type="GO" id="GO:0005829">
    <property type="term" value="C:cytosol"/>
    <property type="evidence" value="ECO:0007669"/>
    <property type="project" value="TreeGrafter"/>
</dbReference>
<dbReference type="PANTHER" id="PTHR23117:SF8">
    <property type="entry name" value="RIBOSE 1,5-BISPHOSPHATE PHOSPHOKINASE PHNN"/>
    <property type="match status" value="1"/>
</dbReference>
<evidence type="ECO:0000313" key="9">
    <source>
        <dbReference type="Proteomes" id="UP000001971"/>
    </source>
</evidence>
<proteinExistence type="inferred from homology"/>
<keyword evidence="5 6" id="KW-0067">ATP-binding</keyword>
<name>A0A0E1NMZ0_YERPA</name>
<dbReference type="InterPro" id="IPR027417">
    <property type="entry name" value="P-loop_NTPase"/>
</dbReference>
<dbReference type="NCBIfam" id="NF007485">
    <property type="entry name" value="PRK10078.1"/>
    <property type="match status" value="1"/>
</dbReference>
<evidence type="ECO:0000256" key="5">
    <source>
        <dbReference type="ARBA" id="ARBA00022840"/>
    </source>
</evidence>
<reference evidence="8 9" key="1">
    <citation type="journal article" date="2006" name="J. Bacteriol.">
        <title>Complete genome sequence of Yersinia pestis strains Antiqua and Nepal516: evidence of gene reduction in an emerging pathogen.</title>
        <authorList>
            <person name="Chain P.S."/>
            <person name="Hu P."/>
            <person name="Malfatti S.A."/>
            <person name="Radnedge L."/>
            <person name="Larimer F."/>
            <person name="Vergez L.M."/>
            <person name="Worsham P."/>
            <person name="Chu M.C."/>
            <person name="Andersen G.L."/>
        </authorList>
    </citation>
    <scope>NUCLEOTIDE SEQUENCE [LARGE SCALE GENOMIC DNA]</scope>
    <source>
        <strain evidence="8 9">Antiqua</strain>
    </source>
</reference>
<evidence type="ECO:0000313" key="8">
    <source>
        <dbReference type="EMBL" id="ABG14928.1"/>
    </source>
</evidence>
<dbReference type="InterPro" id="IPR012699">
    <property type="entry name" value="PhnN"/>
</dbReference>
<sequence length="193" mass="21918">MARLIYLMGPSGAGKDCLLSALRNATPQNRVVAHRYITRPADAGAENHVALSKQEFIQRAEQGLFALHWQAHQHCYAIGIEINLWLQHGLDVLVNGSRAYLPEAQRRYRHQLLPLCLTVSPAILAQRLRQRGRENSEQIDARLQRAQHYQQQLPSHCLQLCNDGELQHTLNQLQQLLTLDTPLSDPVEDKPCN</sequence>
<comment type="function">
    <text evidence="6">Catalyzes the phosphorylation of ribose 1,5-bisphosphate to 5-phospho-D-ribosyl alpha-1-diphosphate (PRPP).</text>
</comment>
<dbReference type="PATRIC" id="fig|360102.15.peg.1662"/>
<evidence type="ECO:0000259" key="7">
    <source>
        <dbReference type="PROSITE" id="PS50052"/>
    </source>
</evidence>
<dbReference type="GO" id="GO:0006015">
    <property type="term" value="P:5-phosphoribose 1-diphosphate biosynthetic process"/>
    <property type="evidence" value="ECO:0007669"/>
    <property type="project" value="UniProtKB-UniRule"/>
</dbReference>
<evidence type="ECO:0000256" key="3">
    <source>
        <dbReference type="ARBA" id="ARBA00022679"/>
    </source>
</evidence>
<dbReference type="PANTHER" id="PTHR23117">
    <property type="entry name" value="GUANYLATE KINASE-RELATED"/>
    <property type="match status" value="1"/>
</dbReference>
<dbReference type="FunFam" id="3.40.50.300:FF:000979">
    <property type="entry name" value="Ribose 1,5-bisphosphate phosphokinase PhnN"/>
    <property type="match status" value="1"/>
</dbReference>
<dbReference type="EMBL" id="CP000308">
    <property type="protein sequence ID" value="ABG14928.1"/>
    <property type="molecule type" value="Genomic_DNA"/>
</dbReference>
<dbReference type="InterPro" id="IPR008144">
    <property type="entry name" value="Guanylate_kin-like_dom"/>
</dbReference>
<dbReference type="KEGG" id="ypa:YPA_2966"/>
<dbReference type="RefSeq" id="WP_002209285.1">
    <property type="nucleotide sequence ID" value="NC_008150.1"/>
</dbReference>
<comment type="catalytic activity">
    <reaction evidence="1 6">
        <text>alpha-D-ribose 1,5-bisphosphate + ATP = 5-phospho-alpha-D-ribose 1-diphosphate + ADP</text>
        <dbReference type="Rhea" id="RHEA:20109"/>
        <dbReference type="ChEBI" id="CHEBI:30616"/>
        <dbReference type="ChEBI" id="CHEBI:58017"/>
        <dbReference type="ChEBI" id="CHEBI:68688"/>
        <dbReference type="ChEBI" id="CHEBI:456216"/>
        <dbReference type="EC" id="2.7.4.23"/>
    </reaction>
</comment>
<evidence type="ECO:0000256" key="1">
    <source>
        <dbReference type="ARBA" id="ARBA00000373"/>
    </source>
</evidence>
<dbReference type="PROSITE" id="PS50052">
    <property type="entry name" value="GUANYLATE_KINASE_2"/>
    <property type="match status" value="1"/>
</dbReference>
<keyword evidence="4 6" id="KW-0547">Nucleotide-binding</keyword>
<gene>
    <name evidence="6" type="primary">phnN</name>
    <name evidence="8" type="ordered locus">YPA_2966</name>
</gene>
<dbReference type="InterPro" id="IPR008145">
    <property type="entry name" value="GK/Ca_channel_bsu"/>
</dbReference>
<dbReference type="HOGENOM" id="CLU_102477_0_0_6"/>
<dbReference type="Pfam" id="PF00625">
    <property type="entry name" value="Guanylate_kin"/>
    <property type="match status" value="1"/>
</dbReference>
<dbReference type="NCBIfam" id="TIGR02322">
    <property type="entry name" value="phosphon_PhnN"/>
    <property type="match status" value="1"/>
</dbReference>
<accession>A0A0E1NMZ0</accession>
<dbReference type="Gene3D" id="3.40.50.300">
    <property type="entry name" value="P-loop containing nucleotide triphosphate hydrolases"/>
    <property type="match status" value="1"/>
</dbReference>
<dbReference type="GO" id="GO:0033863">
    <property type="term" value="F:ribose 1,5-bisphosphate phosphokinase activity"/>
    <property type="evidence" value="ECO:0007669"/>
    <property type="project" value="UniProtKB-UniRule"/>
</dbReference>
<comment type="similarity">
    <text evidence="6">Belongs to the ribose 1,5-bisphosphokinase family.</text>
</comment>
<dbReference type="Proteomes" id="UP000001971">
    <property type="component" value="Chromosome"/>
</dbReference>
<dbReference type="SUPFAM" id="SSF52540">
    <property type="entry name" value="P-loop containing nucleoside triphosphate hydrolases"/>
    <property type="match status" value="1"/>
</dbReference>
<dbReference type="GO" id="GO:0005524">
    <property type="term" value="F:ATP binding"/>
    <property type="evidence" value="ECO:0007669"/>
    <property type="project" value="UniProtKB-KW"/>
</dbReference>
<evidence type="ECO:0000256" key="2">
    <source>
        <dbReference type="ARBA" id="ARBA00005069"/>
    </source>
</evidence>
<dbReference type="HAMAP" id="MF_00836">
    <property type="entry name" value="PhnN"/>
    <property type="match status" value="1"/>
</dbReference>
<feature type="binding site" evidence="6">
    <location>
        <begin position="9"/>
        <end position="16"/>
    </location>
    <ligand>
        <name>ATP</name>
        <dbReference type="ChEBI" id="CHEBI:30616"/>
    </ligand>
</feature>